<evidence type="ECO:0000313" key="6">
    <source>
        <dbReference type="Proteomes" id="UP000197679"/>
    </source>
</evidence>
<dbReference type="GO" id="GO:0016491">
    <property type="term" value="F:oxidoreductase activity"/>
    <property type="evidence" value="ECO:0007669"/>
    <property type="project" value="UniProtKB-KW"/>
</dbReference>
<accession>A0A218NNC1</accession>
<evidence type="ECO:0000256" key="3">
    <source>
        <dbReference type="ARBA" id="ARBA00023052"/>
    </source>
</evidence>
<protein>
    <submittedName>
        <fullName evidence="5">2-oxoacid dehydrogenase multienzyme complex, 2-oxoacid decarboxylase (E1) component subunit beta</fullName>
    </submittedName>
</protein>
<dbReference type="PANTHER" id="PTHR43257">
    <property type="entry name" value="PYRUVATE DEHYDROGENASE E1 COMPONENT BETA SUBUNIT"/>
    <property type="match status" value="1"/>
</dbReference>
<feature type="domain" description="Transketolase-like pyrimidine-binding" evidence="4">
    <location>
        <begin position="3"/>
        <end position="178"/>
    </location>
</feature>
<dbReference type="EMBL" id="CP019964">
    <property type="protein sequence ID" value="ASI13978.1"/>
    <property type="molecule type" value="Genomic_DNA"/>
</dbReference>
<dbReference type="FunFam" id="3.40.50.970:FF:000001">
    <property type="entry name" value="Pyruvate dehydrogenase E1 beta subunit"/>
    <property type="match status" value="1"/>
</dbReference>
<dbReference type="GO" id="GO:0044272">
    <property type="term" value="P:sulfur compound biosynthetic process"/>
    <property type="evidence" value="ECO:0007669"/>
    <property type="project" value="UniProtKB-ARBA"/>
</dbReference>
<evidence type="ECO:0000259" key="4">
    <source>
        <dbReference type="SMART" id="SM00861"/>
    </source>
</evidence>
<dbReference type="InterPro" id="IPR029061">
    <property type="entry name" value="THDP-binding"/>
</dbReference>
<dbReference type="InterPro" id="IPR009014">
    <property type="entry name" value="Transketo_C/PFOR_II"/>
</dbReference>
<dbReference type="CDD" id="cd07036">
    <property type="entry name" value="TPP_PYR_E1-PDHc-beta_like"/>
    <property type="match status" value="1"/>
</dbReference>
<dbReference type="PANTHER" id="PTHR43257:SF2">
    <property type="entry name" value="PYRUVATE DEHYDROGENASE E1 COMPONENT SUBUNIT BETA"/>
    <property type="match status" value="1"/>
</dbReference>
<reference evidence="5 6" key="1">
    <citation type="journal article" date="2017" name="Nat. Commun.">
        <title>'ARMAN' archaea depend on association with euryarchaeal host in culture and in situ.</title>
        <authorList>
            <person name="Golyshina O."/>
            <person name="Toshchakov S."/>
            <person name="Makarova K."/>
            <person name="Gavrilov S."/>
            <person name="Korzhenkov A."/>
            <person name="La Cono V."/>
            <person name="Arcadi E."/>
            <person name="Nechitaylo T."/>
            <person name="Ferrer M."/>
            <person name="Kublanov I."/>
            <person name="Wolf Y."/>
            <person name="Yakimov M."/>
            <person name="Golyshin P."/>
            <person name="Slesarev A."/>
            <person name="Kozyavkin S."/>
        </authorList>
    </citation>
    <scope>NUCLEOTIDE SEQUENCE [LARGE SCALE GENOMIC DNA]</scope>
    <source>
        <strain evidence="5 6">Mia14</strain>
    </source>
</reference>
<dbReference type="SUPFAM" id="SSF52922">
    <property type="entry name" value="TK C-terminal domain-like"/>
    <property type="match status" value="1"/>
</dbReference>
<dbReference type="SMART" id="SM00861">
    <property type="entry name" value="Transket_pyr"/>
    <property type="match status" value="1"/>
</dbReference>
<keyword evidence="2" id="KW-0560">Oxidoreductase</keyword>
<dbReference type="SUPFAM" id="SSF52518">
    <property type="entry name" value="Thiamin diphosphate-binding fold (THDP-binding)"/>
    <property type="match status" value="1"/>
</dbReference>
<evidence type="ECO:0000313" key="5">
    <source>
        <dbReference type="EMBL" id="ASI13978.1"/>
    </source>
</evidence>
<keyword evidence="6" id="KW-1185">Reference proteome</keyword>
<dbReference type="Proteomes" id="UP000197679">
    <property type="component" value="Chromosome"/>
</dbReference>
<comment type="cofactor">
    <cofactor evidence="1">
        <name>thiamine diphosphate</name>
        <dbReference type="ChEBI" id="CHEBI:58937"/>
    </cofactor>
</comment>
<organism evidence="5 6">
    <name type="scientific">Candidatus Mancarchaeum acidiphilum</name>
    <dbReference type="NCBI Taxonomy" id="1920749"/>
    <lineage>
        <taxon>Archaea</taxon>
        <taxon>Candidatus Micrarchaeota</taxon>
        <taxon>Candidatus Mancarchaeum</taxon>
    </lineage>
</organism>
<evidence type="ECO:0000256" key="2">
    <source>
        <dbReference type="ARBA" id="ARBA00023002"/>
    </source>
</evidence>
<keyword evidence="3" id="KW-0786">Thiamine pyrophosphate</keyword>
<dbReference type="FunFam" id="3.40.50.920:FF:000001">
    <property type="entry name" value="Pyruvate dehydrogenase E1 beta subunit"/>
    <property type="match status" value="1"/>
</dbReference>
<sequence>MMSNMVTALNNALDLCLEENSKAIILGEDVGKDGGVFRVTDGLFAKYGPGRVIDTPLAESSIVGASIGMAISGMHPFPEIQFAGFSYLAFNQLASHAARYRSRTRGNIKIPMVLRMPVSGGVKTLEHHSESPEALFSHIGGLVVMEPSNPYDAKGMLIKASHMDDPVIFLEPTKLYRLFKQEVPEGMYEVPAGKANLVNEGDDLTIITYGTMVRPAQEVVKENNISADILDLRTINPLDESAILSSVKKTGRALVLHEAPLSFGAGAEIAARIGEKSLYDLKSPVMRLGGFSFPYPFSGDEDYWVPNKNRILYSIKKLMNS</sequence>
<dbReference type="GO" id="GO:0006082">
    <property type="term" value="P:organic acid metabolic process"/>
    <property type="evidence" value="ECO:0007669"/>
    <property type="project" value="UniProtKB-ARBA"/>
</dbReference>
<dbReference type="KEGG" id="marh:Mia14_0675"/>
<gene>
    <name evidence="5" type="ORF">Mia14_0675</name>
</gene>
<dbReference type="InterPro" id="IPR005475">
    <property type="entry name" value="Transketolase-like_Pyr-bd"/>
</dbReference>
<dbReference type="Pfam" id="PF02780">
    <property type="entry name" value="Transketolase_C"/>
    <property type="match status" value="1"/>
</dbReference>
<dbReference type="Gene3D" id="3.40.50.920">
    <property type="match status" value="1"/>
</dbReference>
<name>A0A218NNC1_9ARCH</name>
<dbReference type="Gene3D" id="3.40.50.970">
    <property type="match status" value="1"/>
</dbReference>
<dbReference type="InterPro" id="IPR033248">
    <property type="entry name" value="Transketolase_C"/>
</dbReference>
<dbReference type="AlphaFoldDB" id="A0A218NNC1"/>
<evidence type="ECO:0000256" key="1">
    <source>
        <dbReference type="ARBA" id="ARBA00001964"/>
    </source>
</evidence>
<proteinExistence type="predicted"/>
<dbReference type="Pfam" id="PF02779">
    <property type="entry name" value="Transket_pyr"/>
    <property type="match status" value="1"/>
</dbReference>